<dbReference type="InParanoid" id="B0CWG9"/>
<sequence>MFDFQHVCTSTNVPPVSPSSAHQPSIFDFQKPGRSPPASARQASIFDFQQVDTSTNVPPVPPSSARQPSIFNFQKPNNPAPASANKGSPFDFEVHRSFTPASAVQPSIDFQTPGTSAPAPASDKPGMSSPGASRSNSTLGSRKYLTKSQEAKLQLQGQGGAAILPTRPGDAFVFGLAPVFVYTQERTTPRPPPSTELLDLDPNSPRARGLCRKYNIKVVSDDSIGDRTGVVAEVVQAIGKVWERAMDPEASSDPSIRNLQAAFDKLLMRGDEFTEMDRMDLVRHSEIHQEALRSLPDSIATTSHYRYVLATLRREKDRLHEQIDSDRDLVAAMDATLEGLCHSSQTRSQTRGRGGTKGMDQGLSRRLDHKTEGLGGGIPNRLQIVMGEVIHVADEGGEDGSLKLTWSAVYIPTNIVFHRWLGLVVKLEVYRVCLTLGQSQESELVMEVDVPSSAPHRSIFDFKEPTPAISSNPFTPASAHQSIFEFKKVSTSAFALTSAHQASMFDFQHVCTSTNVPPVSPSSAHQPSIFDFQKPGRSPPASARQASIFDFQQVDTSTNVPPVPPSSARQPSIFNFQKPNNPAPASANKGSPFDFEVHRSFTPASAVQPSIDFQTPGTSAPAPASDKPGMSSPGASRSNSTLGSRKYLTKSQEAKLQLQGQGGAAILPTRPGDAFVFGLAPVFVYTQERTTPRPPPSTELLDLDPNSPRARGLCRKYNIKVVSDDSIGDRTGVVAEVVQAIGKVWERAMDPEASSDPSIRNLQAAFDKLLMRGDEFTEMDRMDLVRHSEIHQEALRSLPDSIATTSHYRYVLATLRREKDRLHEQIDSDRDLVAAMDATLEGLWPFIPDEIPDKGKGRDKRDGPGFK</sequence>
<dbReference type="HOGENOM" id="CLU_330658_0_0_1"/>
<feature type="region of interest" description="Disordered" evidence="1">
    <location>
        <begin position="608"/>
        <end position="648"/>
    </location>
</feature>
<feature type="region of interest" description="Disordered" evidence="1">
    <location>
        <begin position="516"/>
        <end position="596"/>
    </location>
</feature>
<feature type="region of interest" description="Disordered" evidence="1">
    <location>
        <begin position="342"/>
        <end position="373"/>
    </location>
</feature>
<protein>
    <submittedName>
        <fullName evidence="2">Predicted protein</fullName>
    </submittedName>
</protein>
<feature type="compositionally biased region" description="Basic and acidic residues" evidence="1">
    <location>
        <begin position="363"/>
        <end position="372"/>
    </location>
</feature>
<feature type="compositionally biased region" description="Basic and acidic residues" evidence="1">
    <location>
        <begin position="851"/>
        <end position="867"/>
    </location>
</feature>
<evidence type="ECO:0000313" key="2">
    <source>
        <dbReference type="EMBL" id="EDR13067.1"/>
    </source>
</evidence>
<gene>
    <name evidence="2" type="ORF">LACBIDRAFT_322489</name>
</gene>
<feature type="compositionally biased region" description="Polar residues" evidence="1">
    <location>
        <begin position="568"/>
        <end position="580"/>
    </location>
</feature>
<dbReference type="GeneID" id="6071445"/>
<organism evidence="3">
    <name type="scientific">Laccaria bicolor (strain S238N-H82 / ATCC MYA-4686)</name>
    <name type="common">Bicoloured deceiver</name>
    <name type="synonym">Laccaria laccata var. bicolor</name>
    <dbReference type="NCBI Taxonomy" id="486041"/>
    <lineage>
        <taxon>Eukaryota</taxon>
        <taxon>Fungi</taxon>
        <taxon>Dikarya</taxon>
        <taxon>Basidiomycota</taxon>
        <taxon>Agaricomycotina</taxon>
        <taxon>Agaricomycetes</taxon>
        <taxon>Agaricomycetidae</taxon>
        <taxon>Agaricales</taxon>
        <taxon>Agaricineae</taxon>
        <taxon>Hydnangiaceae</taxon>
        <taxon>Laccaria</taxon>
    </lineage>
</organism>
<feature type="compositionally biased region" description="Polar residues" evidence="1">
    <location>
        <begin position="633"/>
        <end position="643"/>
    </location>
</feature>
<dbReference type="RefSeq" id="XP_001875565.1">
    <property type="nucleotide sequence ID" value="XM_001875530.1"/>
</dbReference>
<accession>B0CWG9</accession>
<dbReference type="EMBL" id="DS547093">
    <property type="protein sequence ID" value="EDR13067.1"/>
    <property type="molecule type" value="Genomic_DNA"/>
</dbReference>
<proteinExistence type="predicted"/>
<dbReference type="KEGG" id="lbc:LACBIDRAFT_322489"/>
<feature type="compositionally biased region" description="Polar residues" evidence="1">
    <location>
        <begin position="65"/>
        <end position="77"/>
    </location>
</feature>
<feature type="region of interest" description="Disordered" evidence="1">
    <location>
        <begin position="848"/>
        <end position="867"/>
    </location>
</feature>
<feature type="region of interest" description="Disordered" evidence="1">
    <location>
        <begin position="105"/>
        <end position="145"/>
    </location>
</feature>
<feature type="compositionally biased region" description="Polar residues" evidence="1">
    <location>
        <begin position="105"/>
        <end position="115"/>
    </location>
</feature>
<name>B0CWG9_LACBS</name>
<evidence type="ECO:0000313" key="3">
    <source>
        <dbReference type="Proteomes" id="UP000001194"/>
    </source>
</evidence>
<feature type="compositionally biased region" description="Polar residues" evidence="1">
    <location>
        <begin position="130"/>
        <end position="140"/>
    </location>
</feature>
<keyword evidence="3" id="KW-1185">Reference proteome</keyword>
<evidence type="ECO:0000256" key="1">
    <source>
        <dbReference type="SAM" id="MobiDB-lite"/>
    </source>
</evidence>
<feature type="compositionally biased region" description="Polar residues" evidence="1">
    <location>
        <begin position="608"/>
        <end position="618"/>
    </location>
</feature>
<dbReference type="Proteomes" id="UP000001194">
    <property type="component" value="Unassembled WGS sequence"/>
</dbReference>
<feature type="region of interest" description="Disordered" evidence="1">
    <location>
        <begin position="1"/>
        <end position="93"/>
    </location>
</feature>
<reference evidence="2 3" key="1">
    <citation type="journal article" date="2008" name="Nature">
        <title>The genome of Laccaria bicolor provides insights into mycorrhizal symbiosis.</title>
        <authorList>
            <person name="Martin F."/>
            <person name="Aerts A."/>
            <person name="Ahren D."/>
            <person name="Brun A."/>
            <person name="Danchin E.G.J."/>
            <person name="Duchaussoy F."/>
            <person name="Gibon J."/>
            <person name="Kohler A."/>
            <person name="Lindquist E."/>
            <person name="Pereda V."/>
            <person name="Salamov A."/>
            <person name="Shapiro H.J."/>
            <person name="Wuyts J."/>
            <person name="Blaudez D."/>
            <person name="Buee M."/>
            <person name="Brokstein P."/>
            <person name="Canbaeck B."/>
            <person name="Cohen D."/>
            <person name="Courty P.E."/>
            <person name="Coutinho P.M."/>
            <person name="Delaruelle C."/>
            <person name="Detter J.C."/>
            <person name="Deveau A."/>
            <person name="DiFazio S."/>
            <person name="Duplessis S."/>
            <person name="Fraissinet-Tachet L."/>
            <person name="Lucic E."/>
            <person name="Frey-Klett P."/>
            <person name="Fourrey C."/>
            <person name="Feussner I."/>
            <person name="Gay G."/>
            <person name="Grimwood J."/>
            <person name="Hoegger P.J."/>
            <person name="Jain P."/>
            <person name="Kilaru S."/>
            <person name="Labbe J."/>
            <person name="Lin Y.C."/>
            <person name="Legue V."/>
            <person name="Le Tacon F."/>
            <person name="Marmeisse R."/>
            <person name="Melayah D."/>
            <person name="Montanini B."/>
            <person name="Muratet M."/>
            <person name="Nehls U."/>
            <person name="Niculita-Hirzel H."/>
            <person name="Oudot-Le Secq M.P."/>
            <person name="Peter M."/>
            <person name="Quesneville H."/>
            <person name="Rajashekar B."/>
            <person name="Reich M."/>
            <person name="Rouhier N."/>
            <person name="Schmutz J."/>
            <person name="Yin T."/>
            <person name="Chalot M."/>
            <person name="Henrissat B."/>
            <person name="Kuees U."/>
            <person name="Lucas S."/>
            <person name="Van de Peer Y."/>
            <person name="Podila G.K."/>
            <person name="Polle A."/>
            <person name="Pukkila P.J."/>
            <person name="Richardson P.M."/>
            <person name="Rouze P."/>
            <person name="Sanders I.R."/>
            <person name="Stajich J.E."/>
            <person name="Tunlid A."/>
            <person name="Tuskan G."/>
            <person name="Grigoriev I.V."/>
        </authorList>
    </citation>
    <scope>NUCLEOTIDE SEQUENCE [LARGE SCALE GENOMIC DNA]</scope>
    <source>
        <strain evidence="3">S238N-H82 / ATCC MYA-4686</strain>
    </source>
</reference>
<feature type="compositionally biased region" description="Polar residues" evidence="1">
    <location>
        <begin position="342"/>
        <end position="351"/>
    </location>
</feature>
<dbReference type="AlphaFoldDB" id="B0CWG9"/>